<protein>
    <recommendedName>
        <fullName evidence="2">Fungal-type protein kinase domain-containing protein</fullName>
    </recommendedName>
</protein>
<reference evidence="1" key="1">
    <citation type="submission" date="2019-01" db="EMBL/GenBank/DDBJ databases">
        <title>Draft genome sequences of three monokaryotic isolates of the white-rot basidiomycete fungus Dichomitus squalens.</title>
        <authorList>
            <consortium name="DOE Joint Genome Institute"/>
            <person name="Lopez S.C."/>
            <person name="Andreopoulos B."/>
            <person name="Pangilinan J."/>
            <person name="Lipzen A."/>
            <person name="Riley R."/>
            <person name="Ahrendt S."/>
            <person name="Ng V."/>
            <person name="Barry K."/>
            <person name="Daum C."/>
            <person name="Grigoriev I.V."/>
            <person name="Hilden K.S."/>
            <person name="Makela M.R."/>
            <person name="de Vries R.P."/>
        </authorList>
    </citation>
    <scope>NUCLEOTIDE SEQUENCE [LARGE SCALE GENOMIC DNA]</scope>
    <source>
        <strain evidence="1">OM18370.1</strain>
    </source>
</reference>
<gene>
    <name evidence="1" type="ORF">BD311DRAFT_808500</name>
</gene>
<evidence type="ECO:0000313" key="1">
    <source>
        <dbReference type="EMBL" id="TBU26447.1"/>
    </source>
</evidence>
<proteinExistence type="predicted"/>
<dbReference type="Proteomes" id="UP000292957">
    <property type="component" value="Unassembled WGS sequence"/>
</dbReference>
<accession>A0A4Q9MHT4</accession>
<sequence>MGFPQPERESSASWCCKRIVWHILAFVDAHSGEVIQLTDFVAEASDLRLYGRP</sequence>
<dbReference type="AlphaFoldDB" id="A0A4Q9MHT4"/>
<name>A0A4Q9MHT4_9APHY</name>
<dbReference type="EMBL" id="ML143446">
    <property type="protein sequence ID" value="TBU26447.1"/>
    <property type="molecule type" value="Genomic_DNA"/>
</dbReference>
<evidence type="ECO:0008006" key="2">
    <source>
        <dbReference type="Google" id="ProtNLM"/>
    </source>
</evidence>
<organism evidence="1">
    <name type="scientific">Dichomitus squalens</name>
    <dbReference type="NCBI Taxonomy" id="114155"/>
    <lineage>
        <taxon>Eukaryota</taxon>
        <taxon>Fungi</taxon>
        <taxon>Dikarya</taxon>
        <taxon>Basidiomycota</taxon>
        <taxon>Agaricomycotina</taxon>
        <taxon>Agaricomycetes</taxon>
        <taxon>Polyporales</taxon>
        <taxon>Polyporaceae</taxon>
        <taxon>Dichomitus</taxon>
    </lineage>
</organism>